<gene>
    <name evidence="3" type="ORF">HMF3257_37155</name>
</gene>
<reference evidence="3 4" key="1">
    <citation type="submission" date="2018-06" db="EMBL/GenBank/DDBJ databases">
        <title>Spirosoma sp. HMF3257 Genome sequencing and assembly.</title>
        <authorList>
            <person name="Kang H."/>
            <person name="Cha I."/>
            <person name="Kim H."/>
            <person name="Kang J."/>
            <person name="Joh K."/>
        </authorList>
    </citation>
    <scope>NUCLEOTIDE SEQUENCE [LARGE SCALE GENOMIC DNA]</scope>
    <source>
        <strain evidence="3 4">HMF3257</strain>
    </source>
</reference>
<accession>A0A327NSC8</accession>
<evidence type="ECO:0000256" key="1">
    <source>
        <dbReference type="SAM" id="SignalP"/>
    </source>
</evidence>
<feature type="chain" id="PRO_5016278475" evidence="1">
    <location>
        <begin position="20"/>
        <end position="200"/>
    </location>
</feature>
<dbReference type="OrthoDB" id="9811006at2"/>
<protein>
    <submittedName>
        <fullName evidence="3">Polyisoprenoid-binding protein</fullName>
    </submittedName>
</protein>
<evidence type="ECO:0000313" key="4">
    <source>
        <dbReference type="Proteomes" id="UP000249016"/>
    </source>
</evidence>
<evidence type="ECO:0000313" key="3">
    <source>
        <dbReference type="EMBL" id="RAI78291.1"/>
    </source>
</evidence>
<dbReference type="InterPro" id="IPR036761">
    <property type="entry name" value="TTHA0802/YceI-like_sf"/>
</dbReference>
<evidence type="ECO:0000259" key="2">
    <source>
        <dbReference type="SMART" id="SM00867"/>
    </source>
</evidence>
<proteinExistence type="predicted"/>
<dbReference type="PANTHER" id="PTHR34406">
    <property type="entry name" value="PROTEIN YCEI"/>
    <property type="match status" value="1"/>
</dbReference>
<dbReference type="SUPFAM" id="SSF101874">
    <property type="entry name" value="YceI-like"/>
    <property type="match status" value="1"/>
</dbReference>
<feature type="domain" description="Lipid/polyisoprenoid-binding YceI-like" evidence="2">
    <location>
        <begin position="21"/>
        <end position="189"/>
    </location>
</feature>
<keyword evidence="1" id="KW-0732">Signal</keyword>
<dbReference type="EMBL" id="QLII01000001">
    <property type="protein sequence ID" value="RAI78291.1"/>
    <property type="molecule type" value="Genomic_DNA"/>
</dbReference>
<name>A0A327NSC8_9BACT</name>
<dbReference type="Proteomes" id="UP000249016">
    <property type="component" value="Unassembled WGS sequence"/>
</dbReference>
<organism evidence="3 4">
    <name type="scientific">Spirosoma telluris</name>
    <dbReference type="NCBI Taxonomy" id="2183553"/>
    <lineage>
        <taxon>Bacteria</taxon>
        <taxon>Pseudomonadati</taxon>
        <taxon>Bacteroidota</taxon>
        <taxon>Cytophagia</taxon>
        <taxon>Cytophagales</taxon>
        <taxon>Cytophagaceae</taxon>
        <taxon>Spirosoma</taxon>
    </lineage>
</organism>
<dbReference type="Pfam" id="PF04264">
    <property type="entry name" value="YceI"/>
    <property type="match status" value="1"/>
</dbReference>
<comment type="caution">
    <text evidence="3">The sequence shown here is derived from an EMBL/GenBank/DDBJ whole genome shotgun (WGS) entry which is preliminary data.</text>
</comment>
<sequence length="200" mass="21568">MKSLVFTVATLLSLSTAYAQTWGVDKAHSGVAFTVTHNLLSEVDGKFKTFDAKITSAKPDLSDAVFELTADVNSISTENERRDGHLKSPDFFDAAKYPTVTFKSTSFKKVEGKKYKLMGDLTMHGVTKPVALDVTMNGPVAMKGMGGKEQEKTGFKASGTLKRSDFGIGTIPVVVVSDEIELKVTGEFTKQDASATAEKK</sequence>
<dbReference type="AlphaFoldDB" id="A0A327NSC8"/>
<dbReference type="PANTHER" id="PTHR34406:SF1">
    <property type="entry name" value="PROTEIN YCEI"/>
    <property type="match status" value="1"/>
</dbReference>
<dbReference type="Gene3D" id="2.40.128.110">
    <property type="entry name" value="Lipid/polyisoprenoid-binding, YceI-like"/>
    <property type="match status" value="1"/>
</dbReference>
<dbReference type="RefSeq" id="WP_111350788.1">
    <property type="nucleotide sequence ID" value="NZ_QLII01000001.1"/>
</dbReference>
<feature type="signal peptide" evidence="1">
    <location>
        <begin position="1"/>
        <end position="19"/>
    </location>
</feature>
<keyword evidence="4" id="KW-1185">Reference proteome</keyword>
<dbReference type="SMART" id="SM00867">
    <property type="entry name" value="YceI"/>
    <property type="match status" value="1"/>
</dbReference>
<dbReference type="InterPro" id="IPR007372">
    <property type="entry name" value="Lipid/polyisoprenoid-bd_YceI"/>
</dbReference>